<dbReference type="Gene3D" id="1.10.260.40">
    <property type="entry name" value="lambda repressor-like DNA-binding domains"/>
    <property type="match status" value="1"/>
</dbReference>
<dbReference type="SUPFAM" id="SSF53822">
    <property type="entry name" value="Periplasmic binding protein-like I"/>
    <property type="match status" value="1"/>
</dbReference>
<dbReference type="Gene3D" id="3.40.50.2300">
    <property type="match status" value="2"/>
</dbReference>
<dbReference type="PANTHER" id="PTHR30146">
    <property type="entry name" value="LACI-RELATED TRANSCRIPTIONAL REPRESSOR"/>
    <property type="match status" value="1"/>
</dbReference>
<dbReference type="EMBL" id="CP035758">
    <property type="protein sequence ID" value="QBD81519.1"/>
    <property type="molecule type" value="Genomic_DNA"/>
</dbReference>
<name>A0A4P6K0E7_KTERU</name>
<dbReference type="SMART" id="SM00354">
    <property type="entry name" value="HTH_LACI"/>
    <property type="match status" value="1"/>
</dbReference>
<organism evidence="6 7">
    <name type="scientific">Ktedonosporobacter rubrisoli</name>
    <dbReference type="NCBI Taxonomy" id="2509675"/>
    <lineage>
        <taxon>Bacteria</taxon>
        <taxon>Bacillati</taxon>
        <taxon>Chloroflexota</taxon>
        <taxon>Ktedonobacteria</taxon>
        <taxon>Ktedonobacterales</taxon>
        <taxon>Ktedonosporobacteraceae</taxon>
        <taxon>Ktedonosporobacter</taxon>
    </lineage>
</organism>
<evidence type="ECO:0000256" key="1">
    <source>
        <dbReference type="ARBA" id="ARBA00022491"/>
    </source>
</evidence>
<dbReference type="PANTHER" id="PTHR30146:SF148">
    <property type="entry name" value="HTH-TYPE TRANSCRIPTIONAL REPRESSOR PURR-RELATED"/>
    <property type="match status" value="1"/>
</dbReference>
<dbReference type="PROSITE" id="PS50932">
    <property type="entry name" value="HTH_LACI_2"/>
    <property type="match status" value="1"/>
</dbReference>
<dbReference type="AlphaFoldDB" id="A0A4P6K0E7"/>
<dbReference type="Pfam" id="PF00532">
    <property type="entry name" value="Peripla_BP_1"/>
    <property type="match status" value="1"/>
</dbReference>
<keyword evidence="3" id="KW-0238">DNA-binding</keyword>
<dbReference type="GO" id="GO:0000976">
    <property type="term" value="F:transcription cis-regulatory region binding"/>
    <property type="evidence" value="ECO:0007669"/>
    <property type="project" value="TreeGrafter"/>
</dbReference>
<dbReference type="InterPro" id="IPR001761">
    <property type="entry name" value="Peripla_BP/Lac1_sug-bd_dom"/>
</dbReference>
<keyword evidence="7" id="KW-1185">Reference proteome</keyword>
<accession>A0A4P6K0E7</accession>
<keyword evidence="2" id="KW-0805">Transcription regulation</keyword>
<protein>
    <submittedName>
        <fullName evidence="6">LacI family transcriptional regulator</fullName>
    </submittedName>
</protein>
<dbReference type="OrthoDB" id="156657at2"/>
<dbReference type="InterPro" id="IPR010982">
    <property type="entry name" value="Lambda_DNA-bd_dom_sf"/>
</dbReference>
<dbReference type="Proteomes" id="UP000290365">
    <property type="component" value="Chromosome"/>
</dbReference>
<sequence>MATIRDVALYAQVSASTVSHVINGTRFVDQGTRERVCAAIDALGYRPNALARSLRRGETNIIGLLVPDNANPFFAELAHVIEEAGFSRGYNLILCNSEASATKETSYMRVLLSRQIDGLILIPAGNYHGALEAASSEGLPVVIVDRGLSDWPVDQVSADNELGGYLAGQHLASLGHRCVGCISGPGEATSSSYRLKGFRRALQEGGIELSERAIIQADFRYASGEQAMARLLQELPGITAVFAANDLMALGAMNALRKACLSVPADISVIGFDDIFLAAAMYPALTTIAQPVKEMGQVSVSLLLERIKQRTSYTPARVVLPTTLIERESCRYIGNNGPGSQEA</sequence>
<keyword evidence="1" id="KW-0678">Repressor</keyword>
<dbReference type="RefSeq" id="WP_129892580.1">
    <property type="nucleotide sequence ID" value="NZ_CP035758.1"/>
</dbReference>
<feature type="domain" description="HTH lacI-type" evidence="5">
    <location>
        <begin position="2"/>
        <end position="56"/>
    </location>
</feature>
<dbReference type="InterPro" id="IPR028082">
    <property type="entry name" value="Peripla_BP_I"/>
</dbReference>
<dbReference type="SUPFAM" id="SSF47413">
    <property type="entry name" value="lambda repressor-like DNA-binding domains"/>
    <property type="match status" value="1"/>
</dbReference>
<evidence type="ECO:0000256" key="3">
    <source>
        <dbReference type="ARBA" id="ARBA00023125"/>
    </source>
</evidence>
<dbReference type="KEGG" id="kbs:EPA93_38340"/>
<proteinExistence type="predicted"/>
<evidence type="ECO:0000313" key="6">
    <source>
        <dbReference type="EMBL" id="QBD81519.1"/>
    </source>
</evidence>
<dbReference type="InterPro" id="IPR000843">
    <property type="entry name" value="HTH_LacI"/>
</dbReference>
<dbReference type="CDD" id="cd01392">
    <property type="entry name" value="HTH_LacI"/>
    <property type="match status" value="1"/>
</dbReference>
<keyword evidence="4" id="KW-0804">Transcription</keyword>
<reference evidence="6 7" key="1">
    <citation type="submission" date="2019-01" db="EMBL/GenBank/DDBJ databases">
        <title>Ktedonosporobacter rubrisoli SCAWS-G2.</title>
        <authorList>
            <person name="Huang Y."/>
            <person name="Yan B."/>
        </authorList>
    </citation>
    <scope>NUCLEOTIDE SEQUENCE [LARGE SCALE GENOMIC DNA]</scope>
    <source>
        <strain evidence="6 7">SCAWS-G2</strain>
    </source>
</reference>
<evidence type="ECO:0000256" key="4">
    <source>
        <dbReference type="ARBA" id="ARBA00023163"/>
    </source>
</evidence>
<gene>
    <name evidence="6" type="ORF">EPA93_38340</name>
</gene>
<dbReference type="GO" id="GO:0003700">
    <property type="term" value="F:DNA-binding transcription factor activity"/>
    <property type="evidence" value="ECO:0007669"/>
    <property type="project" value="TreeGrafter"/>
</dbReference>
<evidence type="ECO:0000256" key="2">
    <source>
        <dbReference type="ARBA" id="ARBA00023015"/>
    </source>
</evidence>
<evidence type="ECO:0000259" key="5">
    <source>
        <dbReference type="PROSITE" id="PS50932"/>
    </source>
</evidence>
<evidence type="ECO:0000313" key="7">
    <source>
        <dbReference type="Proteomes" id="UP000290365"/>
    </source>
</evidence>
<dbReference type="Pfam" id="PF00356">
    <property type="entry name" value="LacI"/>
    <property type="match status" value="1"/>
</dbReference>
<dbReference type="PROSITE" id="PS00356">
    <property type="entry name" value="HTH_LACI_1"/>
    <property type="match status" value="1"/>
</dbReference>